<evidence type="ECO:0000313" key="2">
    <source>
        <dbReference type="EMBL" id="AAT12316.1"/>
    </source>
</evidence>
<accession>Q6E6H1</accession>
<reference evidence="2" key="1">
    <citation type="journal article" date="2004" name="Curr. Biol.">
        <title>Genome compaction and stability in microsporidian intracellular parasites.</title>
        <authorList>
            <person name="Slamovits C.H."/>
            <person name="Fast N.M."/>
            <person name="Law J.S."/>
            <person name="Keeling P.J."/>
        </authorList>
    </citation>
    <scope>NUCLEOTIDE SEQUENCE</scope>
</reference>
<dbReference type="AlphaFoldDB" id="Q6E6H1"/>
<sequence>MEDTEGIHRSLSSLKGAVEITFDGGDALKVVRTGCKLPDLANQLVVVDNVERHNVEQILESVKRAGACRVVLVSDDKIPVPKLFAEGVAKLIEIKALKDGRHAERGRDEGEKRGERKGAEHRKREGRSANAYHEKTGKDAPEGSHSRRDARACTEERREFVDGTQRTRGKKETTKGTKHIIIPQKNIREEFPSVLKAETLKNTWRNSETVDTAAIYGGLRHTMSSIEGVLKSLGIKYSVFDKKQRDRDLHNVLVIPEGSKKPANRKFDLVINYVFPETFEEYKFRAENARKIVSFIENIDEGFKRKLGKLLIDSGQKVPELLAVRESSIEEFDAFQIEPEQEEASDTDLWA</sequence>
<name>Q6E6H1_ANTLO</name>
<keyword evidence="2" id="KW-0378">Hydrolase</keyword>
<proteinExistence type="predicted"/>
<protein>
    <submittedName>
        <fullName evidence="2">Putative ATP-dependent RNA helicase-like protein</fullName>
    </submittedName>
</protein>
<organism evidence="2">
    <name type="scientific">Antonospora locustae</name>
    <name type="common">Microsporidian parasite</name>
    <name type="synonym">Nosema locustae</name>
    <dbReference type="NCBI Taxonomy" id="278021"/>
    <lineage>
        <taxon>Eukaryota</taxon>
        <taxon>Fungi</taxon>
        <taxon>Fungi incertae sedis</taxon>
        <taxon>Microsporidia</taxon>
        <taxon>Antonospora</taxon>
    </lineage>
</organism>
<evidence type="ECO:0000256" key="1">
    <source>
        <dbReference type="SAM" id="MobiDB-lite"/>
    </source>
</evidence>
<keyword evidence="2" id="KW-0347">Helicase</keyword>
<dbReference type="GO" id="GO:0004386">
    <property type="term" value="F:helicase activity"/>
    <property type="evidence" value="ECO:0007669"/>
    <property type="project" value="UniProtKB-KW"/>
</dbReference>
<keyword evidence="2" id="KW-0067">ATP-binding</keyword>
<dbReference type="EMBL" id="AY548889">
    <property type="protein sequence ID" value="AAT12316.1"/>
    <property type="molecule type" value="Genomic_DNA"/>
</dbReference>
<feature type="region of interest" description="Disordered" evidence="1">
    <location>
        <begin position="100"/>
        <end position="154"/>
    </location>
</feature>
<keyword evidence="2" id="KW-0547">Nucleotide-binding</keyword>